<keyword evidence="8" id="KW-0333">Golgi apparatus</keyword>
<dbReference type="InterPro" id="IPR011691">
    <property type="entry name" value="Vesicle_transpt_SFT2"/>
</dbReference>
<comment type="similarity">
    <text evidence="7 8">Belongs to the SFT2 family.</text>
</comment>
<feature type="transmembrane region" description="Helical" evidence="8">
    <location>
        <begin position="101"/>
        <end position="124"/>
    </location>
</feature>
<dbReference type="GeneID" id="30199481"/>
<dbReference type="Proteomes" id="UP000094112">
    <property type="component" value="Unassembled WGS sequence"/>
</dbReference>
<evidence type="ECO:0000256" key="7">
    <source>
        <dbReference type="ARBA" id="ARBA00025800"/>
    </source>
</evidence>
<evidence type="ECO:0000256" key="1">
    <source>
        <dbReference type="ARBA" id="ARBA00004141"/>
    </source>
</evidence>
<dbReference type="Pfam" id="PF04178">
    <property type="entry name" value="Got1"/>
    <property type="match status" value="1"/>
</dbReference>
<evidence type="ECO:0000256" key="8">
    <source>
        <dbReference type="RuleBase" id="RU363111"/>
    </source>
</evidence>
<dbReference type="AlphaFoldDB" id="A0A1E3NY50"/>
<dbReference type="EMBL" id="KV454212">
    <property type="protein sequence ID" value="ODQ58096.1"/>
    <property type="molecule type" value="Genomic_DNA"/>
</dbReference>
<keyword evidence="3 8" id="KW-0812">Transmembrane</keyword>
<feature type="transmembrane region" description="Helical" evidence="8">
    <location>
        <begin position="12"/>
        <end position="33"/>
    </location>
</feature>
<evidence type="ECO:0000313" key="10">
    <source>
        <dbReference type="Proteomes" id="UP000094112"/>
    </source>
</evidence>
<dbReference type="GO" id="GO:0016192">
    <property type="term" value="P:vesicle-mediated transport"/>
    <property type="evidence" value="ECO:0007669"/>
    <property type="project" value="InterPro"/>
</dbReference>
<dbReference type="STRING" id="683960.A0A1E3NY50"/>
<dbReference type="OrthoDB" id="660759at2759"/>
<accession>A0A1E3NY50</accession>
<dbReference type="PANTHER" id="PTHR23137">
    <property type="entry name" value="VESICLE TRANSPORT PROTEIN-RELATED"/>
    <property type="match status" value="1"/>
</dbReference>
<proteinExistence type="inferred from homology"/>
<evidence type="ECO:0000256" key="5">
    <source>
        <dbReference type="ARBA" id="ARBA00022989"/>
    </source>
</evidence>
<evidence type="ECO:0000256" key="2">
    <source>
        <dbReference type="ARBA" id="ARBA00022448"/>
    </source>
</evidence>
<keyword evidence="6 8" id="KW-0472">Membrane</keyword>
<dbReference type="PANTHER" id="PTHR23137:SF36">
    <property type="entry name" value="VESICLE TRANSPORT PROTEIN SFT2C"/>
    <property type="match status" value="1"/>
</dbReference>
<gene>
    <name evidence="9" type="ORF">WICANDRAFT_34815</name>
</gene>
<name>A0A1E3NY50_WICAA</name>
<comment type="function">
    <text evidence="8">Nonessential protein required for the fusion of transport vesicles derived from the endocytic pathway with the Golgi complex.</text>
</comment>
<dbReference type="GO" id="GO:0015031">
    <property type="term" value="P:protein transport"/>
    <property type="evidence" value="ECO:0007669"/>
    <property type="project" value="UniProtKB-KW"/>
</dbReference>
<evidence type="ECO:0000256" key="3">
    <source>
        <dbReference type="ARBA" id="ARBA00022692"/>
    </source>
</evidence>
<keyword evidence="2 8" id="KW-0813">Transport</keyword>
<evidence type="ECO:0000256" key="4">
    <source>
        <dbReference type="ARBA" id="ARBA00022927"/>
    </source>
</evidence>
<evidence type="ECO:0000256" key="6">
    <source>
        <dbReference type="ARBA" id="ARBA00023136"/>
    </source>
</evidence>
<feature type="transmembrane region" description="Helical" evidence="8">
    <location>
        <begin position="76"/>
        <end position="95"/>
    </location>
</feature>
<feature type="transmembrane region" description="Helical" evidence="8">
    <location>
        <begin position="45"/>
        <end position="64"/>
    </location>
</feature>
<reference evidence="9 10" key="1">
    <citation type="journal article" date="2016" name="Proc. Natl. Acad. Sci. U.S.A.">
        <title>Comparative genomics of biotechnologically important yeasts.</title>
        <authorList>
            <person name="Riley R."/>
            <person name="Haridas S."/>
            <person name="Wolfe K.H."/>
            <person name="Lopes M.R."/>
            <person name="Hittinger C.T."/>
            <person name="Goeker M."/>
            <person name="Salamov A.A."/>
            <person name="Wisecaver J.H."/>
            <person name="Long T.M."/>
            <person name="Calvey C.H."/>
            <person name="Aerts A.L."/>
            <person name="Barry K.W."/>
            <person name="Choi C."/>
            <person name="Clum A."/>
            <person name="Coughlan A.Y."/>
            <person name="Deshpande S."/>
            <person name="Douglass A.P."/>
            <person name="Hanson S.J."/>
            <person name="Klenk H.-P."/>
            <person name="LaButti K.M."/>
            <person name="Lapidus A."/>
            <person name="Lindquist E.A."/>
            <person name="Lipzen A.M."/>
            <person name="Meier-Kolthoff J.P."/>
            <person name="Ohm R.A."/>
            <person name="Otillar R.P."/>
            <person name="Pangilinan J.L."/>
            <person name="Peng Y."/>
            <person name="Rokas A."/>
            <person name="Rosa C.A."/>
            <person name="Scheuner C."/>
            <person name="Sibirny A.A."/>
            <person name="Slot J.C."/>
            <person name="Stielow J.B."/>
            <person name="Sun H."/>
            <person name="Kurtzman C.P."/>
            <person name="Blackwell M."/>
            <person name="Grigoriev I.V."/>
            <person name="Jeffries T.W."/>
        </authorList>
    </citation>
    <scope>NUCLEOTIDE SEQUENCE [LARGE SCALE GENOMIC DNA]</scope>
    <source>
        <strain evidence="10">ATCC 58044 / CBS 1984 / NCYC 433 / NRRL Y-366-8</strain>
    </source>
</reference>
<organism evidence="9 10">
    <name type="scientific">Wickerhamomyces anomalus (strain ATCC 58044 / CBS 1984 / NCYC 433 / NRRL Y-366-8)</name>
    <name type="common">Yeast</name>
    <name type="synonym">Hansenula anomala</name>
    <dbReference type="NCBI Taxonomy" id="683960"/>
    <lineage>
        <taxon>Eukaryota</taxon>
        <taxon>Fungi</taxon>
        <taxon>Dikarya</taxon>
        <taxon>Ascomycota</taxon>
        <taxon>Saccharomycotina</taxon>
        <taxon>Saccharomycetes</taxon>
        <taxon>Phaffomycetales</taxon>
        <taxon>Wickerhamomycetaceae</taxon>
        <taxon>Wickerhamomyces</taxon>
    </lineage>
</organism>
<dbReference type="GO" id="GO:0000139">
    <property type="term" value="C:Golgi membrane"/>
    <property type="evidence" value="ECO:0007669"/>
    <property type="project" value="UniProtKB-SubCell"/>
</dbReference>
<comment type="subcellular location">
    <subcellularLocation>
        <location evidence="8">Golgi apparatus membrane</location>
        <topology evidence="8">Multi-pass membrane protein</topology>
    </subcellularLocation>
    <subcellularLocation>
        <location evidence="1">Membrane</location>
        <topology evidence="1">Multi-pass membrane protein</topology>
    </subcellularLocation>
</comment>
<keyword evidence="4 8" id="KW-0653">Protein transport</keyword>
<evidence type="ECO:0000313" key="9">
    <source>
        <dbReference type="EMBL" id="ODQ58096.1"/>
    </source>
</evidence>
<feature type="non-terminal residue" evidence="9">
    <location>
        <position position="1"/>
    </location>
</feature>
<protein>
    <recommendedName>
        <fullName evidence="8">Protein transport protein SFT2</fullName>
    </recommendedName>
</protein>
<keyword evidence="10" id="KW-1185">Reference proteome</keyword>
<dbReference type="InterPro" id="IPR007305">
    <property type="entry name" value="Vesicle_transpt_Got1/SFT2"/>
</dbReference>
<dbReference type="RefSeq" id="XP_019037303.1">
    <property type="nucleotide sequence ID" value="XM_019182235.1"/>
</dbReference>
<keyword evidence="5 8" id="KW-1133">Transmembrane helix</keyword>
<sequence length="146" mass="16266">QGLFEFSRWDRLIIFAVAMAGALSCWIVCFLLFPVLSLKPRKFAILWSLGSILFLFSFGALHGAKLYLIHLFSIDRLWFTISFTASIVVTLVSSLVLHSTILAIIACIVQLICSVAYTISYFPFGKNGLRLASNVAIVQVDSWINS</sequence>